<evidence type="ECO:0000259" key="8">
    <source>
        <dbReference type="Pfam" id="PF00324"/>
    </source>
</evidence>
<dbReference type="InterPro" id="IPR004841">
    <property type="entry name" value="AA-permease/SLC12A_dom"/>
</dbReference>
<evidence type="ECO:0000256" key="5">
    <source>
        <dbReference type="ARBA" id="ARBA00022989"/>
    </source>
</evidence>
<evidence type="ECO:0000256" key="7">
    <source>
        <dbReference type="SAM" id="Phobius"/>
    </source>
</evidence>
<dbReference type="Pfam" id="PF00324">
    <property type="entry name" value="AA_permease"/>
    <property type="match status" value="1"/>
</dbReference>
<dbReference type="GO" id="GO:0016020">
    <property type="term" value="C:membrane"/>
    <property type="evidence" value="ECO:0007669"/>
    <property type="project" value="UniProtKB-SubCell"/>
</dbReference>
<feature type="transmembrane region" description="Helical" evidence="7">
    <location>
        <begin position="185"/>
        <end position="207"/>
    </location>
</feature>
<dbReference type="PANTHER" id="PTHR43341:SF6">
    <property type="entry name" value="AMINO ACID TRANSPORTER (EUROFUNG)"/>
    <property type="match status" value="1"/>
</dbReference>
<dbReference type="Proteomes" id="UP000616885">
    <property type="component" value="Unassembled WGS sequence"/>
</dbReference>
<keyword evidence="3 7" id="KW-0812">Transmembrane</keyword>
<feature type="transmembrane region" description="Helical" evidence="7">
    <location>
        <begin position="213"/>
        <end position="232"/>
    </location>
</feature>
<evidence type="ECO:0000256" key="2">
    <source>
        <dbReference type="ARBA" id="ARBA00022448"/>
    </source>
</evidence>
<dbReference type="AlphaFoldDB" id="A0A8H7K152"/>
<name>A0A8H7K152_BIOOC</name>
<dbReference type="InterPro" id="IPR004840">
    <property type="entry name" value="Amino_acid_permease_CS"/>
</dbReference>
<comment type="caution">
    <text evidence="9">The sequence shown here is derived from an EMBL/GenBank/DDBJ whole genome shotgun (WGS) entry which is preliminary data.</text>
</comment>
<evidence type="ECO:0000256" key="6">
    <source>
        <dbReference type="ARBA" id="ARBA00023136"/>
    </source>
</evidence>
<proteinExistence type="predicted"/>
<evidence type="ECO:0000256" key="1">
    <source>
        <dbReference type="ARBA" id="ARBA00004141"/>
    </source>
</evidence>
<feature type="transmembrane region" description="Helical" evidence="7">
    <location>
        <begin position="48"/>
        <end position="67"/>
    </location>
</feature>
<dbReference type="Gene3D" id="1.20.1740.10">
    <property type="entry name" value="Amino acid/polyamine transporter I"/>
    <property type="match status" value="1"/>
</dbReference>
<feature type="domain" description="Amino acid permease/ SLC12A" evidence="8">
    <location>
        <begin position="46"/>
        <end position="107"/>
    </location>
</feature>
<keyword evidence="5 7" id="KW-1133">Transmembrane helix</keyword>
<gene>
    <name evidence="9" type="ORF">IM811_006663</name>
</gene>
<protein>
    <recommendedName>
        <fullName evidence="8">Amino acid permease/ SLC12A domain-containing protein</fullName>
    </recommendedName>
</protein>
<dbReference type="EMBL" id="JADCTT010000018">
    <property type="protein sequence ID" value="KAF9743007.1"/>
    <property type="molecule type" value="Genomic_DNA"/>
</dbReference>
<keyword evidence="6 7" id="KW-0472">Membrane</keyword>
<sequence length="292" mass="31676">MPSDKKDDESLRKTGSNKFGDVSAGVVMDEVSHAGGLHRVLGNRQIQLLSAGGAIGTALFISIGAALAKGGPASLFIAFSLFSSVLTCINNSMAEMTTHMPVAGGFALAIPFEITAMTFVFVSSFWSERVTDPGPTAAICAGCIIIYGYVALTAVNLKSWPVTHTAFAPAECSTAWLSKVARLRFWLAIGMQIFICLSLGYTTFLTWDVGSFFASYTMQILMLVLFIAWKLYHKTRMLPAADIDLVWERPLTDAYEAVETEIPTGFWAEMASLIGFRKDEQSLLKVPTPSQT</sequence>
<keyword evidence="4" id="KW-0029">Amino-acid transport</keyword>
<feature type="transmembrane region" description="Helical" evidence="7">
    <location>
        <begin position="73"/>
        <end position="90"/>
    </location>
</feature>
<accession>A0A8H7K152</accession>
<dbReference type="GO" id="GO:0015171">
    <property type="term" value="F:amino acid transmembrane transporter activity"/>
    <property type="evidence" value="ECO:0007669"/>
    <property type="project" value="TreeGrafter"/>
</dbReference>
<evidence type="ECO:0000313" key="9">
    <source>
        <dbReference type="EMBL" id="KAF9743007.1"/>
    </source>
</evidence>
<evidence type="ECO:0000313" key="10">
    <source>
        <dbReference type="Proteomes" id="UP000616885"/>
    </source>
</evidence>
<keyword evidence="2" id="KW-0813">Transport</keyword>
<dbReference type="PANTHER" id="PTHR43341">
    <property type="entry name" value="AMINO ACID PERMEASE"/>
    <property type="match status" value="1"/>
</dbReference>
<feature type="transmembrane region" description="Helical" evidence="7">
    <location>
        <begin position="102"/>
        <end position="122"/>
    </location>
</feature>
<dbReference type="InterPro" id="IPR050524">
    <property type="entry name" value="APC_YAT"/>
</dbReference>
<evidence type="ECO:0000256" key="3">
    <source>
        <dbReference type="ARBA" id="ARBA00022692"/>
    </source>
</evidence>
<evidence type="ECO:0000256" key="4">
    <source>
        <dbReference type="ARBA" id="ARBA00022970"/>
    </source>
</evidence>
<dbReference type="PROSITE" id="PS00218">
    <property type="entry name" value="AMINO_ACID_PERMEASE_1"/>
    <property type="match status" value="1"/>
</dbReference>
<comment type="subcellular location">
    <subcellularLocation>
        <location evidence="1">Membrane</location>
        <topology evidence="1">Multi-pass membrane protein</topology>
    </subcellularLocation>
</comment>
<organism evidence="9 10">
    <name type="scientific">Bionectria ochroleuca</name>
    <name type="common">Gliocladium roseum</name>
    <dbReference type="NCBI Taxonomy" id="29856"/>
    <lineage>
        <taxon>Eukaryota</taxon>
        <taxon>Fungi</taxon>
        <taxon>Dikarya</taxon>
        <taxon>Ascomycota</taxon>
        <taxon>Pezizomycotina</taxon>
        <taxon>Sordariomycetes</taxon>
        <taxon>Hypocreomycetidae</taxon>
        <taxon>Hypocreales</taxon>
        <taxon>Bionectriaceae</taxon>
        <taxon>Clonostachys</taxon>
    </lineage>
</organism>
<feature type="transmembrane region" description="Helical" evidence="7">
    <location>
        <begin position="134"/>
        <end position="155"/>
    </location>
</feature>
<reference evidence="9" key="1">
    <citation type="submission" date="2020-10" db="EMBL/GenBank/DDBJ databases">
        <title>High-Quality Genome Resource of Clonostachys rosea strain S41 by Oxford Nanopore Long-Read Sequencing.</title>
        <authorList>
            <person name="Wang H."/>
        </authorList>
    </citation>
    <scope>NUCLEOTIDE SEQUENCE</scope>
    <source>
        <strain evidence="9">S41</strain>
    </source>
</reference>